<dbReference type="PANTHER" id="PTHR36852:SF1">
    <property type="entry name" value="PROTEIN GVPL 2"/>
    <property type="match status" value="1"/>
</dbReference>
<evidence type="ECO:0000313" key="6">
    <source>
        <dbReference type="Proteomes" id="UP001445472"/>
    </source>
</evidence>
<comment type="caution">
    <text evidence="5">The sequence shown here is derived from an EMBL/GenBank/DDBJ whole genome shotgun (WGS) entry which is preliminary data.</text>
</comment>
<dbReference type="PANTHER" id="PTHR36852">
    <property type="entry name" value="PROTEIN GVPL 2"/>
    <property type="match status" value="1"/>
</dbReference>
<evidence type="ECO:0000313" key="5">
    <source>
        <dbReference type="EMBL" id="MER6614412.1"/>
    </source>
</evidence>
<keyword evidence="1" id="KW-0304">Gas vesicle</keyword>
<dbReference type="InterPro" id="IPR009430">
    <property type="entry name" value="GvpL/GvpF"/>
</dbReference>
<reference evidence="5 6" key="1">
    <citation type="submission" date="2024-06" db="EMBL/GenBank/DDBJ databases">
        <title>The Natural Products Discovery Center: Release of the First 8490 Sequenced Strains for Exploring Actinobacteria Biosynthetic Diversity.</title>
        <authorList>
            <person name="Kalkreuter E."/>
            <person name="Kautsar S.A."/>
            <person name="Yang D."/>
            <person name="Bader C.D."/>
            <person name="Teijaro C.N."/>
            <person name="Fluegel L."/>
            <person name="Davis C.M."/>
            <person name="Simpson J.R."/>
            <person name="Lauterbach L."/>
            <person name="Steele A.D."/>
            <person name="Gui C."/>
            <person name="Meng S."/>
            <person name="Li G."/>
            <person name="Viehrig K."/>
            <person name="Ye F."/>
            <person name="Su P."/>
            <person name="Kiefer A.F."/>
            <person name="Nichols A."/>
            <person name="Cepeda A.J."/>
            <person name="Yan W."/>
            <person name="Fan B."/>
            <person name="Jiang Y."/>
            <person name="Adhikari A."/>
            <person name="Zheng C.-J."/>
            <person name="Schuster L."/>
            <person name="Cowan T.M."/>
            <person name="Smanski M.J."/>
            <person name="Chevrette M.G."/>
            <person name="De Carvalho L.P.S."/>
            <person name="Shen B."/>
        </authorList>
    </citation>
    <scope>NUCLEOTIDE SEQUENCE [LARGE SCALE GENOMIC DNA]</scope>
    <source>
        <strain evidence="5 6">NPDC000837</strain>
    </source>
</reference>
<comment type="subcellular location">
    <subcellularLocation>
        <location evidence="2">Gas vesicle</location>
    </subcellularLocation>
</comment>
<accession>A0ABV1UUP0</accession>
<evidence type="ECO:0000256" key="3">
    <source>
        <dbReference type="ARBA" id="ARBA00035643"/>
    </source>
</evidence>
<evidence type="ECO:0000256" key="1">
    <source>
        <dbReference type="ARBA" id="ARBA00022987"/>
    </source>
</evidence>
<dbReference type="EMBL" id="JBEPBX010000010">
    <property type="protein sequence ID" value="MER6614412.1"/>
    <property type="molecule type" value="Genomic_DNA"/>
</dbReference>
<proteinExistence type="inferred from homology"/>
<dbReference type="Proteomes" id="UP001445472">
    <property type="component" value="Unassembled WGS sequence"/>
</dbReference>
<evidence type="ECO:0000256" key="2">
    <source>
        <dbReference type="ARBA" id="ARBA00035108"/>
    </source>
</evidence>
<dbReference type="RefSeq" id="WP_351976268.1">
    <property type="nucleotide sequence ID" value="NZ_JBEPBX010000010.1"/>
</dbReference>
<protein>
    <submittedName>
        <fullName evidence="5">GvpL/GvpF family gas vesicle protein</fullName>
    </submittedName>
</protein>
<evidence type="ECO:0000256" key="4">
    <source>
        <dbReference type="SAM" id="MobiDB-lite"/>
    </source>
</evidence>
<organism evidence="5 6">
    <name type="scientific">Streptomyces xantholiticus</name>
    <dbReference type="NCBI Taxonomy" id="68285"/>
    <lineage>
        <taxon>Bacteria</taxon>
        <taxon>Bacillati</taxon>
        <taxon>Actinomycetota</taxon>
        <taxon>Actinomycetes</taxon>
        <taxon>Kitasatosporales</taxon>
        <taxon>Streptomycetaceae</taxon>
        <taxon>Streptomyces</taxon>
    </lineage>
</organism>
<gene>
    <name evidence="5" type="ORF">ABT276_13765</name>
</gene>
<dbReference type="Pfam" id="PF06386">
    <property type="entry name" value="GvpL_GvpF"/>
    <property type="match status" value="1"/>
</dbReference>
<feature type="region of interest" description="Disordered" evidence="4">
    <location>
        <begin position="145"/>
        <end position="164"/>
    </location>
</feature>
<name>A0ABV1UUP0_9ACTN</name>
<keyword evidence="6" id="KW-1185">Reference proteome</keyword>
<comment type="similarity">
    <text evidence="3">Belongs to the gas vesicle GvpF/GvpL family.</text>
</comment>
<sequence length="276" mass="29274">MSAEDTAYVTYVYAVARDGDALRESAAEPAGVAGAPVRIIPGTGDGAPVFVASSVSAQDFDEAALRRHLEDLEWLEAVARAHHAVIERLGAATTVLPLRLATVYLDDDRAREALDADRATFEQLLARLEGHVEWGVKIYVEAPDEAVSPPPPGPASSPGVGPGRAYLGNRRAQRSVRDSAHRAARTAAERIEAAGRAFATDRARHRVQQGELAGSRDENVVNDAYLLRADLSDAFRAEVAHAADDLPGVRVDVTGPWVPYSFATAPEPAAAEGGPS</sequence>